<dbReference type="InterPro" id="IPR001387">
    <property type="entry name" value="Cro/C1-type_HTH"/>
</dbReference>
<dbReference type="PANTHER" id="PTHR46797:SF23">
    <property type="entry name" value="HTH-TYPE TRANSCRIPTIONAL REGULATOR SUTR"/>
    <property type="match status" value="1"/>
</dbReference>
<dbReference type="Pfam" id="PF01381">
    <property type="entry name" value="HTH_3"/>
    <property type="match status" value="1"/>
</dbReference>
<evidence type="ECO:0000259" key="6">
    <source>
        <dbReference type="PROSITE" id="PS50943"/>
    </source>
</evidence>
<keyword evidence="4" id="KW-0804">Transcription</keyword>
<evidence type="ECO:0000313" key="7">
    <source>
        <dbReference type="EMBL" id="MBP2331796.1"/>
    </source>
</evidence>
<dbReference type="CDD" id="cd00093">
    <property type="entry name" value="HTH_XRE"/>
    <property type="match status" value="1"/>
</dbReference>
<dbReference type="Proteomes" id="UP001519305">
    <property type="component" value="Unassembled WGS sequence"/>
</dbReference>
<dbReference type="SUPFAM" id="SSF47413">
    <property type="entry name" value="lambda repressor-like DNA-binding domains"/>
    <property type="match status" value="1"/>
</dbReference>
<dbReference type="Pfam" id="PF09856">
    <property type="entry name" value="ScfRs"/>
    <property type="match status" value="1"/>
</dbReference>
<feature type="region of interest" description="Disordered" evidence="5">
    <location>
        <begin position="114"/>
        <end position="135"/>
    </location>
</feature>
<dbReference type="InterPro" id="IPR010359">
    <property type="entry name" value="IrrE_HExxH"/>
</dbReference>
<dbReference type="PANTHER" id="PTHR46797">
    <property type="entry name" value="HTH-TYPE TRANSCRIPTIONAL REGULATOR"/>
    <property type="match status" value="1"/>
</dbReference>
<protein>
    <submittedName>
        <fullName evidence="7">Transcriptional regulator/DNA-binding XRE family transcriptional regulator</fullName>
    </submittedName>
</protein>
<dbReference type="RefSeq" id="WP_209652040.1">
    <property type="nucleotide sequence ID" value="NZ_CP047357.1"/>
</dbReference>
<keyword evidence="8" id="KW-1185">Reference proteome</keyword>
<dbReference type="InterPro" id="IPR010982">
    <property type="entry name" value="Lambda_DNA-bd_dom_sf"/>
</dbReference>
<feature type="domain" description="HTH cro/C1-type" evidence="6">
    <location>
        <begin position="10"/>
        <end position="64"/>
    </location>
</feature>
<evidence type="ECO:0000256" key="5">
    <source>
        <dbReference type="SAM" id="MobiDB-lite"/>
    </source>
</evidence>
<dbReference type="PROSITE" id="PS50943">
    <property type="entry name" value="HTH_CROC1"/>
    <property type="match status" value="1"/>
</dbReference>
<comment type="similarity">
    <text evidence="1">Belongs to the short-chain fatty acyl-CoA assimilation regulator (ScfR) family.</text>
</comment>
<feature type="compositionally biased region" description="Low complexity" evidence="5">
    <location>
        <begin position="114"/>
        <end position="132"/>
    </location>
</feature>
<evidence type="ECO:0000256" key="2">
    <source>
        <dbReference type="ARBA" id="ARBA00023015"/>
    </source>
</evidence>
<proteinExistence type="inferred from homology"/>
<dbReference type="Pfam" id="PF06114">
    <property type="entry name" value="Peptidase_M78"/>
    <property type="match status" value="1"/>
</dbReference>
<dbReference type="InterPro" id="IPR026281">
    <property type="entry name" value="HTH_RamB"/>
</dbReference>
<gene>
    <name evidence="7" type="ORF">JOF33_000495</name>
</gene>
<evidence type="ECO:0000313" key="8">
    <source>
        <dbReference type="Proteomes" id="UP001519305"/>
    </source>
</evidence>
<evidence type="ECO:0000256" key="3">
    <source>
        <dbReference type="ARBA" id="ARBA00023125"/>
    </source>
</evidence>
<dbReference type="EMBL" id="JAGINY010000001">
    <property type="protein sequence ID" value="MBP2331796.1"/>
    <property type="molecule type" value="Genomic_DNA"/>
</dbReference>
<sequence>MSRVFAGARIRAMRKERGLTQVEMARKLGFSTSYLNQLENDHRPLTVTTLMRLTSVFDVPAEYFSGERASRTATALQQSLSDALGRTPALGELSDFATRFPDLAQDMLTMSRLASARSAAPEPGGPPAAQEPSAPPHELVRDFFHANANYFDAVDREAEALSERLPMPRGERADALRRILESEHGITVTRTPVAYDSGDGHLLPRRVYDATARNLRLRGDLTRTQATFEMAMQLAFLRHGELLRGQLDPGALPTADSMELATFGLAQYFAAAVVLPYAPFIREAEKLAYDIDQLKIRFGAGFETIAQRLSTLQRPGMSGVPLFLLRSDRAGNISKRQSATAFHFSRHGGSCPLWVLHRAFDQRQTIVRQVSSMPDGRAYLWIARTVAHPRGGFGVDPTEYSIGLGCDLDDAHRLVYSRGLELNPDRAVPIGPGCATCPRTACMQRAFPPAGTAVLIDENVSPSVPYGHAEPGTGIGT</sequence>
<dbReference type="InterPro" id="IPR050807">
    <property type="entry name" value="TransReg_Diox_bact_type"/>
</dbReference>
<evidence type="ECO:0000256" key="1">
    <source>
        <dbReference type="ARBA" id="ARBA00007227"/>
    </source>
</evidence>
<comment type="caution">
    <text evidence="7">The sequence shown here is derived from an EMBL/GenBank/DDBJ whole genome shotgun (WGS) entry which is preliminary data.</text>
</comment>
<name>A0ABS4U6I1_9CORY</name>
<keyword evidence="3" id="KW-0238">DNA-binding</keyword>
<dbReference type="InterPro" id="IPR018653">
    <property type="entry name" value="ScfR_C"/>
</dbReference>
<accession>A0ABS4U6I1</accession>
<organism evidence="7 8">
    <name type="scientific">Corynebacterium freneyi</name>
    <dbReference type="NCBI Taxonomy" id="134034"/>
    <lineage>
        <taxon>Bacteria</taxon>
        <taxon>Bacillati</taxon>
        <taxon>Actinomycetota</taxon>
        <taxon>Actinomycetes</taxon>
        <taxon>Mycobacteriales</taxon>
        <taxon>Corynebacteriaceae</taxon>
        <taxon>Corynebacterium</taxon>
    </lineage>
</organism>
<dbReference type="SMART" id="SM00530">
    <property type="entry name" value="HTH_XRE"/>
    <property type="match status" value="1"/>
</dbReference>
<reference evidence="7 8" key="1">
    <citation type="submission" date="2021-03" db="EMBL/GenBank/DDBJ databases">
        <title>Sequencing the genomes of 1000 actinobacteria strains.</title>
        <authorList>
            <person name="Klenk H.-P."/>
        </authorList>
    </citation>
    <scope>NUCLEOTIDE SEQUENCE [LARGE SCALE GENOMIC DNA]</scope>
    <source>
        <strain evidence="7 8">DSM 44506</strain>
    </source>
</reference>
<evidence type="ECO:0000256" key="4">
    <source>
        <dbReference type="ARBA" id="ARBA00023163"/>
    </source>
</evidence>
<dbReference type="Gene3D" id="1.10.260.40">
    <property type="entry name" value="lambda repressor-like DNA-binding domains"/>
    <property type="match status" value="1"/>
</dbReference>
<keyword evidence="2" id="KW-0805">Transcription regulation</keyword>
<dbReference type="PIRSF" id="PIRSF019251">
    <property type="entry name" value="Rv0465c"/>
    <property type="match status" value="1"/>
</dbReference>